<dbReference type="Gene3D" id="3.30.2000.30">
    <property type="match status" value="1"/>
</dbReference>
<dbReference type="InterPro" id="IPR021508">
    <property type="entry name" value="Gp17-like"/>
</dbReference>
<reference evidence="1 2" key="1">
    <citation type="submission" date="2017-03" db="EMBL/GenBank/DDBJ databases">
        <authorList>
            <person name="Afonso C.L."/>
            <person name="Miller P.J."/>
            <person name="Scott M.A."/>
            <person name="Spackman E."/>
            <person name="Goraichik I."/>
            <person name="Dimitrov K.M."/>
            <person name="Suarez D.L."/>
            <person name="Swayne D.E."/>
        </authorList>
    </citation>
    <scope>NUCLEOTIDE SEQUENCE [LARGE SCALE GENOMIC DNA]</scope>
    <source>
        <strain evidence="1 2">CECT 7450</strain>
    </source>
</reference>
<sequence length="137" mass="14856">MSYGIAAALQEAIYGYLSTDLNLAAMVGTAIYDEVPTGELPETYVTLGPEEVRGRCDSTGAGGWHRITVSVVTQAPGFHQAKQVAAAISDRLNEAELSLSRGHLTGLHFWRARARREDGGALRRIDLIFRARVDDAV</sequence>
<evidence type="ECO:0008006" key="3">
    <source>
        <dbReference type="Google" id="ProtNLM"/>
    </source>
</evidence>
<organism evidence="1 2">
    <name type="scientific">Roseovarius albus</name>
    <dbReference type="NCBI Taxonomy" id="1247867"/>
    <lineage>
        <taxon>Bacteria</taxon>
        <taxon>Pseudomonadati</taxon>
        <taxon>Pseudomonadota</taxon>
        <taxon>Alphaproteobacteria</taxon>
        <taxon>Rhodobacterales</taxon>
        <taxon>Roseobacteraceae</taxon>
        <taxon>Roseovarius</taxon>
    </lineage>
</organism>
<keyword evidence="2" id="KW-1185">Reference proteome</keyword>
<protein>
    <recommendedName>
        <fullName evidence="3">Gene transfer agent protein</fullName>
    </recommendedName>
</protein>
<dbReference type="AlphaFoldDB" id="A0A1X6ZB53"/>
<dbReference type="OrthoDB" id="7644395at2"/>
<dbReference type="Pfam" id="PF11367">
    <property type="entry name" value="Tail_completion_gp17"/>
    <property type="match status" value="1"/>
</dbReference>
<dbReference type="EMBL" id="FWFX01000006">
    <property type="protein sequence ID" value="SLN46136.1"/>
    <property type="molecule type" value="Genomic_DNA"/>
</dbReference>
<name>A0A1X6ZB53_9RHOB</name>
<evidence type="ECO:0000313" key="2">
    <source>
        <dbReference type="Proteomes" id="UP000193061"/>
    </source>
</evidence>
<dbReference type="InterPro" id="IPR053745">
    <property type="entry name" value="Viral_Tail_Comp_sf"/>
</dbReference>
<proteinExistence type="predicted"/>
<dbReference type="RefSeq" id="WP_085805775.1">
    <property type="nucleotide sequence ID" value="NZ_FWFX01000006.1"/>
</dbReference>
<accession>A0A1X6ZB53</accession>
<evidence type="ECO:0000313" key="1">
    <source>
        <dbReference type="EMBL" id="SLN46136.1"/>
    </source>
</evidence>
<dbReference type="Proteomes" id="UP000193061">
    <property type="component" value="Unassembled WGS sequence"/>
</dbReference>
<gene>
    <name evidence="1" type="ORF">ROA7450_02260</name>
</gene>